<keyword evidence="4" id="KW-1185">Reference proteome</keyword>
<proteinExistence type="inferred from homology"/>
<dbReference type="CDD" id="cd19365">
    <property type="entry name" value="TenA_C-like"/>
    <property type="match status" value="1"/>
</dbReference>
<comment type="caution">
    <text evidence="3">The sequence shown here is derived from an EMBL/GenBank/DDBJ whole genome shotgun (WGS) entry which is preliminary data.</text>
</comment>
<dbReference type="SUPFAM" id="SSF48613">
    <property type="entry name" value="Heme oxygenase-like"/>
    <property type="match status" value="1"/>
</dbReference>
<gene>
    <name evidence="3" type="primary">tenA</name>
    <name evidence="3" type="ORF">LG651_10870</name>
</gene>
<dbReference type="RefSeq" id="WP_226696153.1">
    <property type="nucleotide sequence ID" value="NZ_JAJAPX010000004.1"/>
</dbReference>
<dbReference type="Gene3D" id="1.20.910.10">
    <property type="entry name" value="Heme oxygenase-like"/>
    <property type="match status" value="1"/>
</dbReference>
<dbReference type="InterPro" id="IPR027574">
    <property type="entry name" value="Thiaminase_II"/>
</dbReference>
<dbReference type="GO" id="GO:0050334">
    <property type="term" value="F:thiaminase activity"/>
    <property type="evidence" value="ECO:0007669"/>
    <property type="project" value="UniProtKB-EC"/>
</dbReference>
<evidence type="ECO:0000313" key="4">
    <source>
        <dbReference type="Proteomes" id="UP001139286"/>
    </source>
</evidence>
<evidence type="ECO:0000313" key="3">
    <source>
        <dbReference type="EMBL" id="MCB4808753.1"/>
    </source>
</evidence>
<protein>
    <recommendedName>
        <fullName evidence="1">Aminopyrimidine aminohydrolase</fullName>
        <ecNumber evidence="1">3.5.99.2</ecNumber>
    </recommendedName>
</protein>
<comment type="catalytic activity">
    <reaction evidence="1">
        <text>thiamine + H2O = 5-(2-hydroxyethyl)-4-methylthiazole + 4-amino-5-hydroxymethyl-2-methylpyrimidine + H(+)</text>
        <dbReference type="Rhea" id="RHEA:17509"/>
        <dbReference type="ChEBI" id="CHEBI:15377"/>
        <dbReference type="ChEBI" id="CHEBI:15378"/>
        <dbReference type="ChEBI" id="CHEBI:16892"/>
        <dbReference type="ChEBI" id="CHEBI:17957"/>
        <dbReference type="ChEBI" id="CHEBI:18385"/>
        <dbReference type="EC" id="3.5.99.2"/>
    </reaction>
</comment>
<dbReference type="Proteomes" id="UP001139286">
    <property type="component" value="Unassembled WGS sequence"/>
</dbReference>
<dbReference type="PANTHER" id="PTHR43198">
    <property type="entry name" value="BIFUNCTIONAL TH2 PROTEIN"/>
    <property type="match status" value="1"/>
</dbReference>
<comment type="pathway">
    <text evidence="1">Cofactor biosynthesis; thiamine diphosphate biosynthesis.</text>
</comment>
<dbReference type="InterPro" id="IPR016084">
    <property type="entry name" value="Haem_Oase-like_multi-hlx"/>
</dbReference>
<dbReference type="InterPro" id="IPR050967">
    <property type="entry name" value="Thiamine_Salvage_TenA"/>
</dbReference>
<dbReference type="InterPro" id="IPR004305">
    <property type="entry name" value="Thiaminase-2/PQQC"/>
</dbReference>
<dbReference type="PANTHER" id="PTHR43198:SF2">
    <property type="entry name" value="SI:CH1073-67J19.1-RELATED"/>
    <property type="match status" value="1"/>
</dbReference>
<comment type="similarity">
    <text evidence="1">Belongs to the TenA family.</text>
</comment>
<keyword evidence="1" id="KW-0378">Hydrolase</keyword>
<evidence type="ECO:0000256" key="1">
    <source>
        <dbReference type="RuleBase" id="RU363093"/>
    </source>
</evidence>
<dbReference type="EMBL" id="JAJAPX010000004">
    <property type="protein sequence ID" value="MCB4808753.1"/>
    <property type="molecule type" value="Genomic_DNA"/>
</dbReference>
<dbReference type="EC" id="3.5.99.2" evidence="1"/>
<name>A0A9X1I7I0_9FLAO</name>
<dbReference type="NCBIfam" id="TIGR04306">
    <property type="entry name" value="salvage_TenA"/>
    <property type="match status" value="1"/>
</dbReference>
<reference evidence="3" key="1">
    <citation type="submission" date="2021-10" db="EMBL/GenBank/DDBJ databases">
        <title>Tamlana sargassums sp. nov., and Tamlana laminarinivorans sp. nov., two new bacteria isolated from the brown alga.</title>
        <authorList>
            <person name="Li J."/>
        </authorList>
    </citation>
    <scope>NUCLEOTIDE SEQUENCE</scope>
    <source>
        <strain evidence="3">62-3</strain>
    </source>
</reference>
<dbReference type="GO" id="GO:0005829">
    <property type="term" value="C:cytosol"/>
    <property type="evidence" value="ECO:0007669"/>
    <property type="project" value="TreeGrafter"/>
</dbReference>
<comment type="catalytic activity">
    <reaction evidence="1">
        <text>4-amino-5-aminomethyl-2-methylpyrimidine + H2O = 4-amino-5-hydroxymethyl-2-methylpyrimidine + NH4(+)</text>
        <dbReference type="Rhea" id="RHEA:31799"/>
        <dbReference type="ChEBI" id="CHEBI:15377"/>
        <dbReference type="ChEBI" id="CHEBI:16892"/>
        <dbReference type="ChEBI" id="CHEBI:28938"/>
        <dbReference type="ChEBI" id="CHEBI:63416"/>
        <dbReference type="EC" id="3.5.99.2"/>
    </reaction>
</comment>
<accession>A0A9X1I7I0</accession>
<organism evidence="3 4">
    <name type="scientific">Neotamlana sargassicola</name>
    <dbReference type="NCBI Taxonomy" id="2883125"/>
    <lineage>
        <taxon>Bacteria</taxon>
        <taxon>Pseudomonadati</taxon>
        <taxon>Bacteroidota</taxon>
        <taxon>Flavobacteriia</taxon>
        <taxon>Flavobacteriales</taxon>
        <taxon>Flavobacteriaceae</taxon>
        <taxon>Neotamlana</taxon>
    </lineage>
</organism>
<evidence type="ECO:0000259" key="2">
    <source>
        <dbReference type="Pfam" id="PF03070"/>
    </source>
</evidence>
<comment type="function">
    <text evidence="1">Catalyzes an amino-pyrimidine hydrolysis reaction at the C5' of the pyrimidine moiety of thiamine compounds, a reaction that is part of a thiamine salvage pathway.</text>
</comment>
<dbReference type="Pfam" id="PF03070">
    <property type="entry name" value="TENA_THI-4"/>
    <property type="match status" value="1"/>
</dbReference>
<sequence>MKNWYSDINNKTENILSSIKTHPFITELINGTLPNDVFVFYINQDALYLSEYKKILAAVGTKCSDDDDTQFFLDSATGIIHVENALHQQFLKNEKIINETSPSCELYISYLSRLTHTCSLEEALAAVLPCFTIYKQIGDYILSKQNANNNNPYKDWIKTYSGEDFEKSVKNAIAITNKHAEYASPNVLEKMNQAFTKASKLEWLFWDSAYNQEKWKI</sequence>
<keyword evidence="1" id="KW-0784">Thiamine biosynthesis</keyword>
<feature type="domain" description="Thiaminase-2/PQQC" evidence="2">
    <location>
        <begin position="15"/>
        <end position="211"/>
    </location>
</feature>
<dbReference type="AlphaFoldDB" id="A0A9X1I7I0"/>
<dbReference type="GO" id="GO:0009228">
    <property type="term" value="P:thiamine biosynthetic process"/>
    <property type="evidence" value="ECO:0007669"/>
    <property type="project" value="UniProtKB-KW"/>
</dbReference>